<dbReference type="Proteomes" id="UP000427071">
    <property type="component" value="Chromosome"/>
</dbReference>
<sequence length="209" mass="23589">MNSLKSMQRRFRDIGEVVLTAGWRSTVFAFFGFGLGLAGLCSSALIFGRLVDSNVPVGERALSAVWAIFLGFSGLLFLIGAVMMLTGWHRRVHRLRVTRQGLHMAGLTVPWEGIYAAELHDFPRGRFKNWRVLYLTLAPKNRATQVAWDDGSKNGQKLVESVNESRAVTFFTHVLNVRSKTLLKFVVWARRECAGPLPHERSDLNFEQL</sequence>
<keyword evidence="1" id="KW-0812">Transmembrane</keyword>
<keyword evidence="3" id="KW-1185">Reference proteome</keyword>
<dbReference type="KEGG" id="ckw:CKALI_11125"/>
<evidence type="ECO:0000313" key="3">
    <source>
        <dbReference type="Proteomes" id="UP000427071"/>
    </source>
</evidence>
<evidence type="ECO:0000313" key="2">
    <source>
        <dbReference type="EMBL" id="QGU03071.1"/>
    </source>
</evidence>
<protein>
    <submittedName>
        <fullName evidence="2">Uncharacterized protein</fullName>
    </submittedName>
</protein>
<accession>A0A6B8VT37</accession>
<proteinExistence type="predicted"/>
<keyword evidence="1" id="KW-1133">Transmembrane helix</keyword>
<organism evidence="2 3">
    <name type="scientific">Corynebacterium kalinowskii</name>
    <dbReference type="NCBI Taxonomy" id="2675216"/>
    <lineage>
        <taxon>Bacteria</taxon>
        <taxon>Bacillati</taxon>
        <taxon>Actinomycetota</taxon>
        <taxon>Actinomycetes</taxon>
        <taxon>Mycobacteriales</taxon>
        <taxon>Corynebacteriaceae</taxon>
        <taxon>Corynebacterium</taxon>
    </lineage>
</organism>
<feature type="transmembrane region" description="Helical" evidence="1">
    <location>
        <begin position="21"/>
        <end position="46"/>
    </location>
</feature>
<dbReference type="AlphaFoldDB" id="A0A6B8VT37"/>
<reference evidence="3" key="1">
    <citation type="submission" date="2019-11" db="EMBL/GenBank/DDBJ databases">
        <title>Complete genome sequence of Corynebacterium kalinowskii 1959, a novel Corynebacterium species isolated from soil of a small paddock in Vilsendorf, Germany.</title>
        <authorList>
            <person name="Schaffert L."/>
            <person name="Ruwe M."/>
            <person name="Milse J."/>
            <person name="Hanuschka K."/>
            <person name="Ortseifen V."/>
            <person name="Droste J."/>
            <person name="Brandt D."/>
            <person name="Schlueter L."/>
            <person name="Kutter Y."/>
            <person name="Vinke S."/>
            <person name="Viehoefer P."/>
            <person name="Jacob L."/>
            <person name="Luebke N.-C."/>
            <person name="Schulte-Berndt E."/>
            <person name="Hain C."/>
            <person name="Linder M."/>
            <person name="Schmidt P."/>
            <person name="Wollenschlaeger L."/>
            <person name="Luttermann T."/>
            <person name="Thieme E."/>
            <person name="Hassa J."/>
            <person name="Haak M."/>
            <person name="Wittchen M."/>
            <person name="Mentz A."/>
            <person name="Persicke M."/>
            <person name="Busche T."/>
            <person name="Ruckert C."/>
        </authorList>
    </citation>
    <scope>NUCLEOTIDE SEQUENCE [LARGE SCALE GENOMIC DNA]</scope>
    <source>
        <strain evidence="3">1959</strain>
    </source>
</reference>
<keyword evidence="1" id="KW-0472">Membrane</keyword>
<name>A0A6B8VT37_9CORY</name>
<evidence type="ECO:0000256" key="1">
    <source>
        <dbReference type="SAM" id="Phobius"/>
    </source>
</evidence>
<dbReference type="RefSeq" id="WP_156193395.1">
    <property type="nucleotide sequence ID" value="NZ_CP046452.1"/>
</dbReference>
<gene>
    <name evidence="2" type="ORF">CKALI_11125</name>
</gene>
<feature type="transmembrane region" description="Helical" evidence="1">
    <location>
        <begin position="66"/>
        <end position="86"/>
    </location>
</feature>
<dbReference type="EMBL" id="CP046452">
    <property type="protein sequence ID" value="QGU03071.1"/>
    <property type="molecule type" value="Genomic_DNA"/>
</dbReference>